<feature type="transmembrane region" description="Helical" evidence="2">
    <location>
        <begin position="170"/>
        <end position="192"/>
    </location>
</feature>
<feature type="transmembrane region" description="Helical" evidence="2">
    <location>
        <begin position="450"/>
        <end position="466"/>
    </location>
</feature>
<dbReference type="OrthoDB" id="330047at2759"/>
<dbReference type="GO" id="GO:0000329">
    <property type="term" value="C:fungal-type vacuole membrane"/>
    <property type="evidence" value="ECO:0007669"/>
    <property type="project" value="TreeGrafter"/>
</dbReference>
<dbReference type="Proteomes" id="UP000799536">
    <property type="component" value="Unassembled WGS sequence"/>
</dbReference>
<dbReference type="Pfam" id="PF07690">
    <property type="entry name" value="MFS_1"/>
    <property type="match status" value="1"/>
</dbReference>
<dbReference type="InterPro" id="IPR036259">
    <property type="entry name" value="MFS_trans_sf"/>
</dbReference>
<feature type="transmembrane region" description="Helical" evidence="2">
    <location>
        <begin position="198"/>
        <end position="217"/>
    </location>
</feature>
<name>A0A9P4JQ21_9PLEO</name>
<dbReference type="InterPro" id="IPR011701">
    <property type="entry name" value="MFS"/>
</dbReference>
<feature type="transmembrane region" description="Helical" evidence="2">
    <location>
        <begin position="472"/>
        <end position="488"/>
    </location>
</feature>
<gene>
    <name evidence="3" type="ORF">GQ43DRAFT_389983</name>
</gene>
<keyword evidence="2" id="KW-0472">Membrane</keyword>
<dbReference type="AlphaFoldDB" id="A0A9P4JQ21"/>
<dbReference type="PANTHER" id="PTHR20772">
    <property type="entry name" value="PROTEIN FMP42"/>
    <property type="match status" value="1"/>
</dbReference>
<comment type="subcellular location">
    <subcellularLocation>
        <location evidence="1">Membrane</location>
        <topology evidence="1">Multi-pass membrane protein</topology>
    </subcellularLocation>
</comment>
<dbReference type="PANTHER" id="PTHR20772:SF4">
    <property type="entry name" value="HYPOTHETICAL AMINO ACID TRANSPORTER (EUROFUNG)"/>
    <property type="match status" value="1"/>
</dbReference>
<feature type="transmembrane region" description="Helical" evidence="2">
    <location>
        <begin position="500"/>
        <end position="519"/>
    </location>
</feature>
<dbReference type="EMBL" id="ML993902">
    <property type="protein sequence ID" value="KAF2203476.1"/>
    <property type="molecule type" value="Genomic_DNA"/>
</dbReference>
<feature type="transmembrane region" description="Helical" evidence="2">
    <location>
        <begin position="263"/>
        <end position="283"/>
    </location>
</feature>
<feature type="transmembrane region" description="Helical" evidence="2">
    <location>
        <begin position="423"/>
        <end position="443"/>
    </location>
</feature>
<feature type="transmembrane region" description="Helical" evidence="2">
    <location>
        <begin position="539"/>
        <end position="562"/>
    </location>
</feature>
<organism evidence="3 4">
    <name type="scientific">Delitschia confertaspora ATCC 74209</name>
    <dbReference type="NCBI Taxonomy" id="1513339"/>
    <lineage>
        <taxon>Eukaryota</taxon>
        <taxon>Fungi</taxon>
        <taxon>Dikarya</taxon>
        <taxon>Ascomycota</taxon>
        <taxon>Pezizomycotina</taxon>
        <taxon>Dothideomycetes</taxon>
        <taxon>Pleosporomycetidae</taxon>
        <taxon>Pleosporales</taxon>
        <taxon>Delitschiaceae</taxon>
        <taxon>Delitschia</taxon>
    </lineage>
</organism>
<keyword evidence="2" id="KW-1133">Transmembrane helix</keyword>
<evidence type="ECO:0000256" key="1">
    <source>
        <dbReference type="ARBA" id="ARBA00004141"/>
    </source>
</evidence>
<evidence type="ECO:0000313" key="4">
    <source>
        <dbReference type="Proteomes" id="UP000799536"/>
    </source>
</evidence>
<evidence type="ECO:0000256" key="2">
    <source>
        <dbReference type="SAM" id="Phobius"/>
    </source>
</evidence>
<comment type="caution">
    <text evidence="3">The sequence shown here is derived from an EMBL/GenBank/DDBJ whole genome shotgun (WGS) entry which is preliminary data.</text>
</comment>
<dbReference type="Gene3D" id="1.20.1250.20">
    <property type="entry name" value="MFS general substrate transporter like domains"/>
    <property type="match status" value="1"/>
</dbReference>
<keyword evidence="4" id="KW-1185">Reference proteome</keyword>
<dbReference type="InterPro" id="IPR052599">
    <property type="entry name" value="SLC43A_AATransporter"/>
</dbReference>
<sequence length="639" mass="70764">MSLVQHVTSHEGTDREGALVDLFVPPLERVASIQSGRRSVYSGLGNSQPLRKVLSFDASVRPESKTEEHGGGNVTAYNVSTSKRIAQVVTTILACWFASGIVFGFAALKPVLIKEGVFRERCTEDELQNGVEVCFDQDLRLNFFFSLASTTANVSALPVGTMLDRFGPKFCYLFGCLFLTIGSVLMSLAFQIAEFDGYTIGNFFLALGGTFIFVPSFQIANAFPKYSGTIVALVTGAFDASAAVFLFYRLAYEASDGKFTPQIFFLAYLSVPIAILIAQLTFLPSENYKTTGQLETKIEHAQDPMRDVHHSDDELSEEELLRRRKMRSDRRRKRLNKLKKLVGDEEALRIMHEKEEERQERSGVWGALHNKSAKEQMLTPWFILISLLTVLQMIRMNYFISTIREQYDYMLHSGKLAAMVNDFFDWALPIGGVLSTPFLGVMLDKLSTTVVLAILVIIITIIGVVGSLPLLWAGYVNVILFVFLRPLYYSAMSDYATKVFGFATFGRVYGTIICLSGLINLSQTGIYAVTKGAFHGNPIPVNTLMAIGGLIFGGALVAYVGIQVHRIKKKLEEEDNYTVTETASVMDSLLEDDERRMGYGSFGHWGDGSVAGSVRDAPSVRDFGSVRNGSLRVPSRGQD</sequence>
<feature type="transmembrane region" description="Helical" evidence="2">
    <location>
        <begin position="143"/>
        <end position="163"/>
    </location>
</feature>
<proteinExistence type="predicted"/>
<keyword evidence="2" id="KW-0812">Transmembrane</keyword>
<reference evidence="3" key="1">
    <citation type="journal article" date="2020" name="Stud. Mycol.">
        <title>101 Dothideomycetes genomes: a test case for predicting lifestyles and emergence of pathogens.</title>
        <authorList>
            <person name="Haridas S."/>
            <person name="Albert R."/>
            <person name="Binder M."/>
            <person name="Bloem J."/>
            <person name="Labutti K."/>
            <person name="Salamov A."/>
            <person name="Andreopoulos B."/>
            <person name="Baker S."/>
            <person name="Barry K."/>
            <person name="Bills G."/>
            <person name="Bluhm B."/>
            <person name="Cannon C."/>
            <person name="Castanera R."/>
            <person name="Culley D."/>
            <person name="Daum C."/>
            <person name="Ezra D."/>
            <person name="Gonzalez J."/>
            <person name="Henrissat B."/>
            <person name="Kuo A."/>
            <person name="Liang C."/>
            <person name="Lipzen A."/>
            <person name="Lutzoni F."/>
            <person name="Magnuson J."/>
            <person name="Mondo S."/>
            <person name="Nolan M."/>
            <person name="Ohm R."/>
            <person name="Pangilinan J."/>
            <person name="Park H.-J."/>
            <person name="Ramirez L."/>
            <person name="Alfaro M."/>
            <person name="Sun H."/>
            <person name="Tritt A."/>
            <person name="Yoshinaga Y."/>
            <person name="Zwiers L.-H."/>
            <person name="Turgeon B."/>
            <person name="Goodwin S."/>
            <person name="Spatafora J."/>
            <person name="Crous P."/>
            <person name="Grigoriev I."/>
        </authorList>
    </citation>
    <scope>NUCLEOTIDE SEQUENCE</scope>
    <source>
        <strain evidence="3">ATCC 74209</strain>
    </source>
</reference>
<dbReference type="GO" id="GO:0022857">
    <property type="term" value="F:transmembrane transporter activity"/>
    <property type="evidence" value="ECO:0007669"/>
    <property type="project" value="InterPro"/>
</dbReference>
<feature type="transmembrane region" description="Helical" evidence="2">
    <location>
        <begin position="381"/>
        <end position="403"/>
    </location>
</feature>
<feature type="transmembrane region" description="Helical" evidence="2">
    <location>
        <begin position="229"/>
        <end position="251"/>
    </location>
</feature>
<feature type="transmembrane region" description="Helical" evidence="2">
    <location>
        <begin position="88"/>
        <end position="108"/>
    </location>
</feature>
<evidence type="ECO:0000313" key="3">
    <source>
        <dbReference type="EMBL" id="KAF2203476.1"/>
    </source>
</evidence>
<accession>A0A9P4JQ21</accession>
<protein>
    <submittedName>
        <fullName evidence="3">MFS transporter-like protein Fmp42</fullName>
    </submittedName>
</protein>
<dbReference type="SUPFAM" id="SSF103473">
    <property type="entry name" value="MFS general substrate transporter"/>
    <property type="match status" value="1"/>
</dbReference>